<dbReference type="Proteomes" id="UP000034228">
    <property type="component" value="Unassembled WGS sequence"/>
</dbReference>
<dbReference type="GO" id="GO:0004077">
    <property type="term" value="F:biotin--[biotin carboxyl-carrier protein] ligase activity"/>
    <property type="evidence" value="ECO:0007669"/>
    <property type="project" value="UniProtKB-UniRule"/>
</dbReference>
<dbReference type="Pfam" id="PF03099">
    <property type="entry name" value="BPL_LplA_LipB"/>
    <property type="match status" value="1"/>
</dbReference>
<proteinExistence type="inferred from homology"/>
<dbReference type="GO" id="GO:0005737">
    <property type="term" value="C:cytoplasm"/>
    <property type="evidence" value="ECO:0007669"/>
    <property type="project" value="TreeGrafter"/>
</dbReference>
<gene>
    <name evidence="2" type="primary">birA</name>
    <name evidence="4" type="ORF">WG68_18815</name>
</gene>
<dbReference type="HAMAP" id="MF_00978">
    <property type="entry name" value="Bifunct_BirA"/>
    <property type="match status" value="1"/>
</dbReference>
<keyword evidence="2" id="KW-0678">Repressor</keyword>
<reference evidence="4 5" key="1">
    <citation type="submission" date="2015-03" db="EMBL/GenBank/DDBJ databases">
        <title>Draft genome sequences of two protease-producing strains of Arsukibacterium isolated from two cold and alkaline environments.</title>
        <authorList>
            <person name="Lylloff J.E."/>
            <person name="Skov L.B."/>
            <person name="Jepsen M."/>
            <person name="Hallin P.F."/>
            <person name="Sorensen S.J."/>
            <person name="Stougaard P."/>
            <person name="Glaring M.A."/>
        </authorList>
    </citation>
    <scope>NUCLEOTIDE SEQUENCE [LARGE SCALE GENOMIC DNA]</scope>
    <source>
        <strain evidence="4 5">GCM72</strain>
    </source>
</reference>
<dbReference type="InterPro" id="IPR036390">
    <property type="entry name" value="WH_DNA-bd_sf"/>
</dbReference>
<dbReference type="GO" id="GO:0006355">
    <property type="term" value="P:regulation of DNA-templated transcription"/>
    <property type="evidence" value="ECO:0007669"/>
    <property type="project" value="UniProtKB-UniRule"/>
</dbReference>
<evidence type="ECO:0000259" key="3">
    <source>
        <dbReference type="PROSITE" id="PS51733"/>
    </source>
</evidence>
<feature type="binding site" evidence="2">
    <location>
        <position position="190"/>
    </location>
    <ligand>
        <name>biotin</name>
        <dbReference type="ChEBI" id="CHEBI:57586"/>
    </ligand>
</feature>
<feature type="binding site" evidence="2">
    <location>
        <begin position="93"/>
        <end position="95"/>
    </location>
    <ligand>
        <name>biotin</name>
        <dbReference type="ChEBI" id="CHEBI:57586"/>
    </ligand>
</feature>
<dbReference type="InterPro" id="IPR045864">
    <property type="entry name" value="aa-tRNA-synth_II/BPL/LPL"/>
</dbReference>
<dbReference type="RefSeq" id="WP_046559260.1">
    <property type="nucleotide sequence ID" value="NZ_LAHO01000029.1"/>
</dbReference>
<feature type="DNA-binding region" description="H-T-H motif" evidence="2">
    <location>
        <begin position="24"/>
        <end position="43"/>
    </location>
</feature>
<dbReference type="OrthoDB" id="9807064at2"/>
<protein>
    <recommendedName>
        <fullName evidence="2">Bifunctional ligase/repressor BirA</fullName>
    </recommendedName>
    <alternativeName>
        <fullName evidence="2">Biotin operon repressor</fullName>
    </alternativeName>
    <alternativeName>
        <fullName evidence="2">Biotin--[acetyl-CoA-carboxylase] ligase</fullName>
        <ecNumber evidence="2">6.3.4.15</ecNumber>
    </alternativeName>
    <alternativeName>
        <fullName evidence="2">Biotin--protein ligase</fullName>
    </alternativeName>
    <alternativeName>
        <fullName evidence="2">Biotin-[acetyl-CoA carboxylase] synthetase</fullName>
    </alternativeName>
</protein>
<evidence type="ECO:0000313" key="4">
    <source>
        <dbReference type="EMBL" id="KKO43809.1"/>
    </source>
</evidence>
<dbReference type="STRING" id="336831.WG68_18815"/>
<comment type="function">
    <text evidence="2">Acts both as a biotin--[acetyl-CoA-carboxylase] ligase and a biotin-operon repressor. In the presence of ATP, BirA activates biotin to form the BirA-biotinyl-5'-adenylate (BirA-bio-5'-AMP or holoBirA) complex. HoloBirA can either transfer the biotinyl moiety to the biotin carboxyl carrier protein (BCCP) subunit of acetyl-CoA carboxylase, or bind to the biotin operator site and inhibit transcription of the operon.</text>
</comment>
<keyword evidence="2" id="KW-0238">DNA-binding</keyword>
<feature type="domain" description="BPL/LPL catalytic" evidence="3">
    <location>
        <begin position="80"/>
        <end position="262"/>
    </location>
</feature>
<keyword evidence="2" id="KW-0092">Biotin</keyword>
<dbReference type="SUPFAM" id="SSF46785">
    <property type="entry name" value="Winged helix' DNA-binding domain"/>
    <property type="match status" value="1"/>
</dbReference>
<dbReference type="PANTHER" id="PTHR12835:SF5">
    <property type="entry name" value="BIOTIN--PROTEIN LIGASE"/>
    <property type="match status" value="1"/>
</dbReference>
<evidence type="ECO:0000256" key="2">
    <source>
        <dbReference type="HAMAP-Rule" id="MF_00978"/>
    </source>
</evidence>
<feature type="binding site" evidence="2">
    <location>
        <position position="119"/>
    </location>
    <ligand>
        <name>biotin</name>
        <dbReference type="ChEBI" id="CHEBI:57586"/>
    </ligand>
</feature>
<dbReference type="EC" id="6.3.4.15" evidence="2"/>
<dbReference type="InterPro" id="IPR030855">
    <property type="entry name" value="Bifunct_BirA"/>
</dbReference>
<dbReference type="GO" id="GO:0005524">
    <property type="term" value="F:ATP binding"/>
    <property type="evidence" value="ECO:0007669"/>
    <property type="project" value="UniProtKB-UniRule"/>
</dbReference>
<organism evidence="4 5">
    <name type="scientific">Arsukibacterium ikkense</name>
    <dbReference type="NCBI Taxonomy" id="336831"/>
    <lineage>
        <taxon>Bacteria</taxon>
        <taxon>Pseudomonadati</taxon>
        <taxon>Pseudomonadota</taxon>
        <taxon>Gammaproteobacteria</taxon>
        <taxon>Chromatiales</taxon>
        <taxon>Chromatiaceae</taxon>
        <taxon>Arsukibacterium</taxon>
    </lineage>
</organism>
<comment type="caution">
    <text evidence="4">The sequence shown here is derived from an EMBL/GenBank/DDBJ whole genome shotgun (WGS) entry which is preliminary data.</text>
</comment>
<dbReference type="InterPro" id="IPR004143">
    <property type="entry name" value="BPL_LPL_catalytic"/>
</dbReference>
<keyword evidence="5" id="KW-1185">Reference proteome</keyword>
<dbReference type="Gene3D" id="1.10.10.10">
    <property type="entry name" value="Winged helix-like DNA-binding domain superfamily/Winged helix DNA-binding domain"/>
    <property type="match status" value="1"/>
</dbReference>
<keyword evidence="2" id="KW-0804">Transcription</keyword>
<dbReference type="PROSITE" id="PS51733">
    <property type="entry name" value="BPL_LPL_CATALYTIC"/>
    <property type="match status" value="1"/>
</dbReference>
<dbReference type="PANTHER" id="PTHR12835">
    <property type="entry name" value="BIOTIN PROTEIN LIGASE"/>
    <property type="match status" value="1"/>
</dbReference>
<name>A0A0M2V0B6_9GAMM</name>
<dbReference type="PATRIC" id="fig|336831.14.peg.2616"/>
<dbReference type="InterPro" id="IPR008988">
    <property type="entry name" value="Transcriptional_repressor_C"/>
</dbReference>
<comment type="similarity">
    <text evidence="2">Belongs to the biotin--protein ligase family.</text>
</comment>
<dbReference type="Gene3D" id="3.30.930.10">
    <property type="entry name" value="Bira Bifunctional Protein, Domain 2"/>
    <property type="match status" value="1"/>
</dbReference>
<evidence type="ECO:0000256" key="1">
    <source>
        <dbReference type="ARBA" id="ARBA00022598"/>
    </source>
</evidence>
<dbReference type="CDD" id="cd16442">
    <property type="entry name" value="BPL"/>
    <property type="match status" value="1"/>
</dbReference>
<dbReference type="NCBIfam" id="NF008847">
    <property type="entry name" value="PRK11886.1-2"/>
    <property type="match status" value="1"/>
</dbReference>
<keyword evidence="2" id="KW-0547">Nucleotide-binding</keyword>
<dbReference type="InterPro" id="IPR004408">
    <property type="entry name" value="Biotin_CoA_COase_ligase"/>
</dbReference>
<dbReference type="SUPFAM" id="SSF55681">
    <property type="entry name" value="Class II aaRS and biotin synthetases"/>
    <property type="match status" value="1"/>
</dbReference>
<sequence>MSKTSLLCQRQLLQYMADGGFYSGQWLAEQLGVSRTAVANYLHELKQHGLEVFSVKGRGYKLAQAIQLLDATRIKHLQTAGSAQILVQHITDSTNCQLLQRLQGRHELEPGSVIVAEAQSAGRGRRGRTWYSPFGTNLYFSCYWRLEQGIPAAMGLSLAIGLAVCRLLQQYYQLDAKVKWPNDIYVNGKKLAGVLVELSGTLDAGCDVVIGIGLNVGMPEQSKQHIEQPYTDLRTESSQQVDRNLLVVELQRQVVTVLQEFNVAGFAAFIAEFNQNDLYANQPVYLMAKPSISGICRGVDKQGGIIIETSQSTEVHYGGELSLRAGG</sequence>
<dbReference type="NCBIfam" id="TIGR00121">
    <property type="entry name" value="birA_ligase"/>
    <property type="match status" value="1"/>
</dbReference>
<feature type="binding site" evidence="2">
    <location>
        <begin position="123"/>
        <end position="125"/>
    </location>
    <ligand>
        <name>biotin</name>
        <dbReference type="ChEBI" id="CHEBI:57586"/>
    </ligand>
</feature>
<dbReference type="Pfam" id="PF08279">
    <property type="entry name" value="HTH_11"/>
    <property type="match status" value="1"/>
</dbReference>
<keyword evidence="1 2" id="KW-0436">Ligase</keyword>
<dbReference type="GO" id="GO:0003677">
    <property type="term" value="F:DNA binding"/>
    <property type="evidence" value="ECO:0007669"/>
    <property type="project" value="UniProtKB-UniRule"/>
</dbReference>
<comment type="catalytic activity">
    <reaction evidence="2">
        <text>biotin + L-lysyl-[protein] + ATP = N(6)-biotinyl-L-lysyl-[protein] + AMP + diphosphate + H(+)</text>
        <dbReference type="Rhea" id="RHEA:11756"/>
        <dbReference type="Rhea" id="RHEA-COMP:9752"/>
        <dbReference type="Rhea" id="RHEA-COMP:10505"/>
        <dbReference type="ChEBI" id="CHEBI:15378"/>
        <dbReference type="ChEBI" id="CHEBI:29969"/>
        <dbReference type="ChEBI" id="CHEBI:30616"/>
        <dbReference type="ChEBI" id="CHEBI:33019"/>
        <dbReference type="ChEBI" id="CHEBI:57586"/>
        <dbReference type="ChEBI" id="CHEBI:83144"/>
        <dbReference type="ChEBI" id="CHEBI:456215"/>
        <dbReference type="EC" id="6.3.4.15"/>
    </reaction>
</comment>
<keyword evidence="2" id="KW-0067">ATP-binding</keyword>
<dbReference type="InterPro" id="IPR036388">
    <property type="entry name" value="WH-like_DNA-bd_sf"/>
</dbReference>
<dbReference type="Gene3D" id="2.30.30.100">
    <property type="match status" value="1"/>
</dbReference>
<keyword evidence="2" id="KW-0805">Transcription regulation</keyword>
<dbReference type="EMBL" id="LAHO01000029">
    <property type="protein sequence ID" value="KKO43809.1"/>
    <property type="molecule type" value="Genomic_DNA"/>
</dbReference>
<evidence type="ECO:0000313" key="5">
    <source>
        <dbReference type="Proteomes" id="UP000034228"/>
    </source>
</evidence>
<dbReference type="InterPro" id="IPR013196">
    <property type="entry name" value="HTH_11"/>
</dbReference>
<accession>A0A0M2V0B6</accession>
<dbReference type="AlphaFoldDB" id="A0A0M2V0B6"/>
<dbReference type="SUPFAM" id="SSF50037">
    <property type="entry name" value="C-terminal domain of transcriptional repressors"/>
    <property type="match status" value="1"/>
</dbReference>